<dbReference type="Proteomes" id="UP000184300">
    <property type="component" value="Unassembled WGS sequence"/>
</dbReference>
<dbReference type="EMBL" id="KV878903">
    <property type="protein sequence ID" value="OJJ82075.1"/>
    <property type="molecule type" value="Genomic_DNA"/>
</dbReference>
<sequence>MLKDVDSIRSNSVAGTWSGNSDGPGFASCPLTEALVRVRRITRKERLLSSLGLSSKSLTASRHCPDNPHLFYNRTEYDDAVFRLSTDPTLKLSLNREAQDHLFDVNNGNPAAINALFRYLHAVYRSKTLHNQIKEVTKELVVDAISNEQEDTLQYGHVPRDLHNPAIKRCYEDGWIHSETAEGSDEGIICVLPSRIHEKYVEFFLGSTDPKPFPKSLYPTLLEFCEALVRIFSR</sequence>
<dbReference type="VEuPathDB" id="FungiDB:ASPGLDRAFT_37386"/>
<accession>A0A1L9VDV3</accession>
<dbReference type="RefSeq" id="XP_022398773.1">
    <property type="nucleotide sequence ID" value="XM_022544811.1"/>
</dbReference>
<proteinExistence type="predicted"/>
<name>A0A1L9VDV3_ASPGL</name>
<protein>
    <submittedName>
        <fullName evidence="1">Uncharacterized protein</fullName>
    </submittedName>
</protein>
<evidence type="ECO:0000313" key="2">
    <source>
        <dbReference type="Proteomes" id="UP000184300"/>
    </source>
</evidence>
<dbReference type="OrthoDB" id="2364732at2759"/>
<reference evidence="2" key="1">
    <citation type="journal article" date="2017" name="Genome Biol.">
        <title>Comparative genomics reveals high biological diversity and specific adaptations in the industrially and medically important fungal genus Aspergillus.</title>
        <authorList>
            <person name="de Vries R.P."/>
            <person name="Riley R."/>
            <person name="Wiebenga A."/>
            <person name="Aguilar-Osorio G."/>
            <person name="Amillis S."/>
            <person name="Uchima C.A."/>
            <person name="Anderluh G."/>
            <person name="Asadollahi M."/>
            <person name="Askin M."/>
            <person name="Barry K."/>
            <person name="Battaglia E."/>
            <person name="Bayram O."/>
            <person name="Benocci T."/>
            <person name="Braus-Stromeyer S.A."/>
            <person name="Caldana C."/>
            <person name="Canovas D."/>
            <person name="Cerqueira G.C."/>
            <person name="Chen F."/>
            <person name="Chen W."/>
            <person name="Choi C."/>
            <person name="Clum A."/>
            <person name="Dos Santos R.A."/>
            <person name="Damasio A.R."/>
            <person name="Diallinas G."/>
            <person name="Emri T."/>
            <person name="Fekete E."/>
            <person name="Flipphi M."/>
            <person name="Freyberg S."/>
            <person name="Gallo A."/>
            <person name="Gournas C."/>
            <person name="Habgood R."/>
            <person name="Hainaut M."/>
            <person name="Harispe M.L."/>
            <person name="Henrissat B."/>
            <person name="Hilden K.S."/>
            <person name="Hope R."/>
            <person name="Hossain A."/>
            <person name="Karabika E."/>
            <person name="Karaffa L."/>
            <person name="Karanyi Z."/>
            <person name="Krasevec N."/>
            <person name="Kuo A."/>
            <person name="Kusch H."/>
            <person name="LaButti K."/>
            <person name="Lagendijk E.L."/>
            <person name="Lapidus A."/>
            <person name="Levasseur A."/>
            <person name="Lindquist E."/>
            <person name="Lipzen A."/>
            <person name="Logrieco A.F."/>
            <person name="MacCabe A."/>
            <person name="Maekelae M.R."/>
            <person name="Malavazi I."/>
            <person name="Melin P."/>
            <person name="Meyer V."/>
            <person name="Mielnichuk N."/>
            <person name="Miskei M."/>
            <person name="Molnar A.P."/>
            <person name="Mule G."/>
            <person name="Ngan C.Y."/>
            <person name="Orejas M."/>
            <person name="Orosz E."/>
            <person name="Ouedraogo J.P."/>
            <person name="Overkamp K.M."/>
            <person name="Park H.-S."/>
            <person name="Perrone G."/>
            <person name="Piumi F."/>
            <person name="Punt P.J."/>
            <person name="Ram A.F."/>
            <person name="Ramon A."/>
            <person name="Rauscher S."/>
            <person name="Record E."/>
            <person name="Riano-Pachon D.M."/>
            <person name="Robert V."/>
            <person name="Roehrig J."/>
            <person name="Ruller R."/>
            <person name="Salamov A."/>
            <person name="Salih N.S."/>
            <person name="Samson R.A."/>
            <person name="Sandor E."/>
            <person name="Sanguinetti M."/>
            <person name="Schuetze T."/>
            <person name="Sepcic K."/>
            <person name="Shelest E."/>
            <person name="Sherlock G."/>
            <person name="Sophianopoulou V."/>
            <person name="Squina F.M."/>
            <person name="Sun H."/>
            <person name="Susca A."/>
            <person name="Todd R.B."/>
            <person name="Tsang A."/>
            <person name="Unkles S.E."/>
            <person name="van de Wiele N."/>
            <person name="van Rossen-Uffink D."/>
            <person name="Oliveira J.V."/>
            <person name="Vesth T.C."/>
            <person name="Visser J."/>
            <person name="Yu J.-H."/>
            <person name="Zhou M."/>
            <person name="Andersen M.R."/>
            <person name="Archer D.B."/>
            <person name="Baker S.E."/>
            <person name="Benoit I."/>
            <person name="Brakhage A.A."/>
            <person name="Braus G.H."/>
            <person name="Fischer R."/>
            <person name="Frisvad J.C."/>
            <person name="Goldman G.H."/>
            <person name="Houbraken J."/>
            <person name="Oakley B."/>
            <person name="Pocsi I."/>
            <person name="Scazzocchio C."/>
            <person name="Seiboth B."/>
            <person name="vanKuyk P.A."/>
            <person name="Wortman J."/>
            <person name="Dyer P.S."/>
            <person name="Grigoriev I.V."/>
        </authorList>
    </citation>
    <scope>NUCLEOTIDE SEQUENCE [LARGE SCALE GENOMIC DNA]</scope>
    <source>
        <strain evidence="2">CBS 516.65</strain>
    </source>
</reference>
<dbReference type="AlphaFoldDB" id="A0A1L9VDV3"/>
<organism evidence="1 2">
    <name type="scientific">Aspergillus glaucus CBS 516.65</name>
    <dbReference type="NCBI Taxonomy" id="1160497"/>
    <lineage>
        <taxon>Eukaryota</taxon>
        <taxon>Fungi</taxon>
        <taxon>Dikarya</taxon>
        <taxon>Ascomycota</taxon>
        <taxon>Pezizomycotina</taxon>
        <taxon>Eurotiomycetes</taxon>
        <taxon>Eurotiomycetidae</taxon>
        <taxon>Eurotiales</taxon>
        <taxon>Aspergillaceae</taxon>
        <taxon>Aspergillus</taxon>
        <taxon>Aspergillus subgen. Aspergillus</taxon>
    </lineage>
</organism>
<gene>
    <name evidence="1" type="ORF">ASPGLDRAFT_37386</name>
</gene>
<dbReference type="STRING" id="1160497.A0A1L9VDV3"/>
<dbReference type="GeneID" id="34461072"/>
<evidence type="ECO:0000313" key="1">
    <source>
        <dbReference type="EMBL" id="OJJ82075.1"/>
    </source>
</evidence>
<keyword evidence="2" id="KW-1185">Reference proteome</keyword>